<dbReference type="Proteomes" id="UP000242913">
    <property type="component" value="Unassembled WGS sequence"/>
</dbReference>
<proteinExistence type="predicted"/>
<protein>
    <submittedName>
        <fullName evidence="2">Uncharacterized protein</fullName>
    </submittedName>
</protein>
<dbReference type="AlphaFoldDB" id="A0A238BT43"/>
<dbReference type="GO" id="GO:0030992">
    <property type="term" value="C:intraciliary transport particle B"/>
    <property type="evidence" value="ECO:0007669"/>
    <property type="project" value="InterPro"/>
</dbReference>
<dbReference type="InterPro" id="IPR029602">
    <property type="entry name" value="IFT74"/>
</dbReference>
<evidence type="ECO:0000313" key="3">
    <source>
        <dbReference type="Proteomes" id="UP000242913"/>
    </source>
</evidence>
<evidence type="ECO:0000256" key="1">
    <source>
        <dbReference type="SAM" id="MobiDB-lite"/>
    </source>
</evidence>
<reference evidence="2 3" key="1">
    <citation type="submission" date="2015-12" db="EMBL/GenBank/DDBJ databases">
        <title>Draft genome of the nematode, Onchocerca flexuosa.</title>
        <authorList>
            <person name="Mitreva M."/>
        </authorList>
    </citation>
    <scope>NUCLEOTIDE SEQUENCE [LARGE SCALE GENOMIC DNA]</scope>
    <source>
        <strain evidence="2">Red Deer</strain>
    </source>
</reference>
<dbReference type="GO" id="GO:0005929">
    <property type="term" value="C:cilium"/>
    <property type="evidence" value="ECO:0007669"/>
    <property type="project" value="TreeGrafter"/>
</dbReference>
<evidence type="ECO:0000313" key="2">
    <source>
        <dbReference type="EMBL" id="OZC07738.1"/>
    </source>
</evidence>
<dbReference type="EMBL" id="KZ270023">
    <property type="protein sequence ID" value="OZC07738.1"/>
    <property type="molecule type" value="Genomic_DNA"/>
</dbReference>
<name>A0A238BT43_9BILA</name>
<dbReference type="GO" id="GO:0048487">
    <property type="term" value="F:beta-tubulin binding"/>
    <property type="evidence" value="ECO:0007669"/>
    <property type="project" value="InterPro"/>
</dbReference>
<feature type="region of interest" description="Disordered" evidence="1">
    <location>
        <begin position="1"/>
        <end position="26"/>
    </location>
</feature>
<keyword evidence="3" id="KW-1185">Reference proteome</keyword>
<dbReference type="PANTHER" id="PTHR31432:SF0">
    <property type="entry name" value="INTRAFLAGELLAR TRANSPORT PROTEIN 74 HOMOLOG"/>
    <property type="match status" value="1"/>
</dbReference>
<sequence length="212" mass="23912">MTSRSVIARPKTSAGTRATSARLRKPSTSSIHAVQHDITERPISRAAMVSETSAPTTASRKKHKKLMLKITFNGYNMKYKMKNGEIHSSNERIRNRIDTAQGGRLVTDTIQIAPSRTAMRPVTQQGLTGVKTPARVGAGRFVVDKSYYMSLLRTQMNIMMIEIDKLRGELNKGERDRQNLLIYEKKAEEEANIIRTLQGRLLDCNKVRNENP</sequence>
<organism evidence="2 3">
    <name type="scientific">Onchocerca flexuosa</name>
    <dbReference type="NCBI Taxonomy" id="387005"/>
    <lineage>
        <taxon>Eukaryota</taxon>
        <taxon>Metazoa</taxon>
        <taxon>Ecdysozoa</taxon>
        <taxon>Nematoda</taxon>
        <taxon>Chromadorea</taxon>
        <taxon>Rhabditida</taxon>
        <taxon>Spirurina</taxon>
        <taxon>Spiruromorpha</taxon>
        <taxon>Filarioidea</taxon>
        <taxon>Onchocercidae</taxon>
        <taxon>Onchocerca</taxon>
    </lineage>
</organism>
<gene>
    <name evidence="2" type="ORF">X798_05217</name>
</gene>
<accession>A0A238BT43</accession>
<dbReference type="GO" id="GO:0035735">
    <property type="term" value="P:intraciliary transport involved in cilium assembly"/>
    <property type="evidence" value="ECO:0007669"/>
    <property type="project" value="TreeGrafter"/>
</dbReference>
<dbReference type="PANTHER" id="PTHR31432">
    <property type="entry name" value="INTRAFLAGELLAR TRANSPORT PROTEIN 74 HOMOLOG"/>
    <property type="match status" value="1"/>
</dbReference>
<dbReference type="OrthoDB" id="444379at2759"/>